<dbReference type="EMBL" id="DS113925">
    <property type="protein sequence ID" value="EAX93196.1"/>
    <property type="molecule type" value="Genomic_DNA"/>
</dbReference>
<evidence type="ECO:0000259" key="7">
    <source>
        <dbReference type="Pfam" id="PF13649"/>
    </source>
</evidence>
<dbReference type="PANTHER" id="PTHR11006">
    <property type="entry name" value="PROTEIN ARGININE N-METHYLTRANSFERASE"/>
    <property type="match status" value="1"/>
</dbReference>
<dbReference type="InterPro" id="IPR041698">
    <property type="entry name" value="Methyltransf_25"/>
</dbReference>
<dbReference type="VEuPathDB" id="TrichDB:TVAGG3_0029620"/>
<dbReference type="SMR" id="A2FPG1"/>
<keyword evidence="4 6" id="KW-0949">S-adenosyl-L-methionine</keyword>
<feature type="domain" description="Protein arginine N-methyltransferase" evidence="8">
    <location>
        <begin position="155"/>
        <end position="317"/>
    </location>
</feature>
<gene>
    <name evidence="9" type="ORF">TVAG_199700</name>
</gene>
<evidence type="ECO:0000256" key="1">
    <source>
        <dbReference type="ARBA" id="ARBA00011925"/>
    </source>
</evidence>
<organism evidence="9 10">
    <name type="scientific">Trichomonas vaginalis (strain ATCC PRA-98 / G3)</name>
    <dbReference type="NCBI Taxonomy" id="412133"/>
    <lineage>
        <taxon>Eukaryota</taxon>
        <taxon>Metamonada</taxon>
        <taxon>Parabasalia</taxon>
        <taxon>Trichomonadida</taxon>
        <taxon>Trichomonadidae</taxon>
        <taxon>Trichomonas</taxon>
    </lineage>
</organism>
<dbReference type="SUPFAM" id="SSF53335">
    <property type="entry name" value="S-adenosyl-L-methionine-dependent methyltransferases"/>
    <property type="match status" value="1"/>
</dbReference>
<dbReference type="Pfam" id="PF13649">
    <property type="entry name" value="Methyltransf_25"/>
    <property type="match status" value="1"/>
</dbReference>
<dbReference type="STRING" id="5722.A2FPG1"/>
<dbReference type="InterPro" id="IPR025799">
    <property type="entry name" value="Arg_MeTrfase"/>
</dbReference>
<dbReference type="RefSeq" id="XP_001306126.1">
    <property type="nucleotide sequence ID" value="XM_001306125.1"/>
</dbReference>
<evidence type="ECO:0000256" key="3">
    <source>
        <dbReference type="ARBA" id="ARBA00022679"/>
    </source>
</evidence>
<dbReference type="GO" id="GO:0006338">
    <property type="term" value="P:chromatin remodeling"/>
    <property type="evidence" value="ECO:0000318"/>
    <property type="project" value="GO_Central"/>
</dbReference>
<dbReference type="VEuPathDB" id="TrichDB:TVAG_199700"/>
<dbReference type="FunFam" id="3.40.50.150:FF:000003">
    <property type="entry name" value="Blast:Protein arginine N-methyltransferase 1"/>
    <property type="match status" value="1"/>
</dbReference>
<comment type="catalytic activity">
    <reaction evidence="5">
        <text>L-arginyl-[protein] + S-adenosyl-L-methionine = N(omega)-methyl-L-arginyl-[protein] + S-adenosyl-L-homocysteine + H(+)</text>
        <dbReference type="Rhea" id="RHEA:48100"/>
        <dbReference type="Rhea" id="RHEA-COMP:10532"/>
        <dbReference type="Rhea" id="RHEA-COMP:11990"/>
        <dbReference type="ChEBI" id="CHEBI:15378"/>
        <dbReference type="ChEBI" id="CHEBI:29965"/>
        <dbReference type="ChEBI" id="CHEBI:57856"/>
        <dbReference type="ChEBI" id="CHEBI:59789"/>
        <dbReference type="ChEBI" id="CHEBI:65280"/>
    </reaction>
    <physiologicalReaction direction="left-to-right" evidence="5">
        <dbReference type="Rhea" id="RHEA:48101"/>
    </physiologicalReaction>
</comment>
<dbReference type="GO" id="GO:0006355">
    <property type="term" value="P:regulation of DNA-templated transcription"/>
    <property type="evidence" value="ECO:0000318"/>
    <property type="project" value="GO_Central"/>
</dbReference>
<dbReference type="FunCoup" id="A2FPG1">
    <property type="interactions" value="702"/>
</dbReference>
<dbReference type="GO" id="GO:0035242">
    <property type="term" value="F:protein-arginine omega-N asymmetric methyltransferase activity"/>
    <property type="evidence" value="ECO:0007669"/>
    <property type="project" value="UniProtKB-EC"/>
</dbReference>
<dbReference type="CDD" id="cd02440">
    <property type="entry name" value="AdoMet_MTases"/>
    <property type="match status" value="1"/>
</dbReference>
<dbReference type="OMA" id="QAMMEPI"/>
<sequence length="327" mass="37697">MQHHSDEMQSSDYYFDSYAHFGIHEDMLKDKIRTLSYKNAILTNQSLFKGKIILDVGCGTGILSMFAAKAGAKHVYAVEKSSIIDYAREIIDINGFGDRITVIQGTIEEIDLPEKVDVIISEWMGYCLLYESMLPSVLNARNRFLKETGTMFPTKAQIYICGIEDAEYRAKKIDFWDDVYGFSYAPIKKWALLEPLVENCPKERIITNDYKLCDLDLNKCTIEDLTITSKFTLVPSEAQTMHAFVTWFDVEFKGPNTIVILSTSPYKKETHWCQTIFYLENPINVDPDTPVFGKFHMEPNLKNPRDQDFEIDWSVDGNDLSQLYKMR</sequence>
<dbReference type="AlphaFoldDB" id="A2FPG1"/>
<dbReference type="PROSITE" id="PS51678">
    <property type="entry name" value="SAM_MT_PRMT"/>
    <property type="match status" value="1"/>
</dbReference>
<dbReference type="EC" id="2.1.1.319" evidence="1"/>
<protein>
    <recommendedName>
        <fullName evidence="1">type I protein arginine methyltransferase</fullName>
        <ecNumber evidence="1">2.1.1.319</ecNumber>
    </recommendedName>
</protein>
<dbReference type="Gene3D" id="2.70.160.11">
    <property type="entry name" value="Hnrnp arginine n-methyltransferase1"/>
    <property type="match status" value="1"/>
</dbReference>
<dbReference type="Proteomes" id="UP000001542">
    <property type="component" value="Unassembled WGS sequence"/>
</dbReference>
<keyword evidence="3 6" id="KW-0808">Transferase</keyword>
<dbReference type="FunFam" id="2.70.160.11:FF:000001">
    <property type="entry name" value="Blast:Protein arginine N-methyltransferase 1"/>
    <property type="match status" value="1"/>
</dbReference>
<evidence type="ECO:0000256" key="6">
    <source>
        <dbReference type="PROSITE-ProRule" id="PRU01015"/>
    </source>
</evidence>
<proteinExistence type="predicted"/>
<accession>A2FPG1</accession>
<reference evidence="9" key="2">
    <citation type="journal article" date="2007" name="Science">
        <title>Draft genome sequence of the sexually transmitted pathogen Trichomonas vaginalis.</title>
        <authorList>
            <person name="Carlton J.M."/>
            <person name="Hirt R.P."/>
            <person name="Silva J.C."/>
            <person name="Delcher A.L."/>
            <person name="Schatz M."/>
            <person name="Zhao Q."/>
            <person name="Wortman J.R."/>
            <person name="Bidwell S.L."/>
            <person name="Alsmark U.C.M."/>
            <person name="Besteiro S."/>
            <person name="Sicheritz-Ponten T."/>
            <person name="Noel C.J."/>
            <person name="Dacks J.B."/>
            <person name="Foster P.G."/>
            <person name="Simillion C."/>
            <person name="Van de Peer Y."/>
            <person name="Miranda-Saavedra D."/>
            <person name="Barton G.J."/>
            <person name="Westrop G.D."/>
            <person name="Mueller S."/>
            <person name="Dessi D."/>
            <person name="Fiori P.L."/>
            <person name="Ren Q."/>
            <person name="Paulsen I."/>
            <person name="Zhang H."/>
            <person name="Bastida-Corcuera F.D."/>
            <person name="Simoes-Barbosa A."/>
            <person name="Brown M.T."/>
            <person name="Hayes R.D."/>
            <person name="Mukherjee M."/>
            <person name="Okumura C.Y."/>
            <person name="Schneider R."/>
            <person name="Smith A.J."/>
            <person name="Vanacova S."/>
            <person name="Villalvazo M."/>
            <person name="Haas B.J."/>
            <person name="Pertea M."/>
            <person name="Feldblyum T.V."/>
            <person name="Utterback T.R."/>
            <person name="Shu C.L."/>
            <person name="Osoegawa K."/>
            <person name="de Jong P.J."/>
            <person name="Hrdy I."/>
            <person name="Horvathova L."/>
            <person name="Zubacova Z."/>
            <person name="Dolezal P."/>
            <person name="Malik S.B."/>
            <person name="Logsdon J.M. Jr."/>
            <person name="Henze K."/>
            <person name="Gupta A."/>
            <person name="Wang C.C."/>
            <person name="Dunne R.L."/>
            <person name="Upcroft J.A."/>
            <person name="Upcroft P."/>
            <person name="White O."/>
            <person name="Salzberg S.L."/>
            <person name="Tang P."/>
            <person name="Chiu C.-H."/>
            <person name="Lee Y.-S."/>
            <person name="Embley T.M."/>
            <person name="Coombs G.H."/>
            <person name="Mottram J.C."/>
            <person name="Tachezy J."/>
            <person name="Fraser-Liggett C.M."/>
            <person name="Johnson P.J."/>
        </authorList>
    </citation>
    <scope>NUCLEOTIDE SEQUENCE [LARGE SCALE GENOMIC DNA]</scope>
    <source>
        <strain evidence="9">G3</strain>
    </source>
</reference>
<evidence type="ECO:0000256" key="2">
    <source>
        <dbReference type="ARBA" id="ARBA00022603"/>
    </source>
</evidence>
<feature type="domain" description="Methyltransferase" evidence="7">
    <location>
        <begin position="53"/>
        <end position="149"/>
    </location>
</feature>
<dbReference type="Gene3D" id="3.40.50.150">
    <property type="entry name" value="Vaccinia Virus protein VP39"/>
    <property type="match status" value="1"/>
</dbReference>
<dbReference type="InterPro" id="IPR055135">
    <property type="entry name" value="PRMT_dom"/>
</dbReference>
<dbReference type="GO" id="GO:0005634">
    <property type="term" value="C:nucleus"/>
    <property type="evidence" value="ECO:0000318"/>
    <property type="project" value="GO_Central"/>
</dbReference>
<dbReference type="GO" id="GO:0016274">
    <property type="term" value="F:protein-arginine N-methyltransferase activity"/>
    <property type="evidence" value="ECO:0000318"/>
    <property type="project" value="GO_Central"/>
</dbReference>
<keyword evidence="2 6" id="KW-0489">Methyltransferase</keyword>
<evidence type="ECO:0000259" key="8">
    <source>
        <dbReference type="Pfam" id="PF22528"/>
    </source>
</evidence>
<name>A2FPG1_TRIV3</name>
<dbReference type="eggNOG" id="KOG1499">
    <property type="taxonomic scope" value="Eukaryota"/>
</dbReference>
<keyword evidence="10" id="KW-1185">Reference proteome</keyword>
<evidence type="ECO:0000313" key="10">
    <source>
        <dbReference type="Proteomes" id="UP000001542"/>
    </source>
</evidence>
<dbReference type="GO" id="GO:0042054">
    <property type="term" value="F:histone methyltransferase activity"/>
    <property type="evidence" value="ECO:0000318"/>
    <property type="project" value="GO_Central"/>
</dbReference>
<evidence type="ECO:0000256" key="5">
    <source>
        <dbReference type="ARBA" id="ARBA00049303"/>
    </source>
</evidence>
<dbReference type="PANTHER" id="PTHR11006:SF53">
    <property type="entry name" value="PROTEIN ARGININE N-METHYLTRANSFERASE 3"/>
    <property type="match status" value="1"/>
</dbReference>
<reference evidence="9" key="1">
    <citation type="submission" date="2006-10" db="EMBL/GenBank/DDBJ databases">
        <authorList>
            <person name="Amadeo P."/>
            <person name="Zhao Q."/>
            <person name="Wortman J."/>
            <person name="Fraser-Liggett C."/>
            <person name="Carlton J."/>
        </authorList>
    </citation>
    <scope>NUCLEOTIDE SEQUENCE</scope>
    <source>
        <strain evidence="9">G3</strain>
    </source>
</reference>
<dbReference type="InterPro" id="IPR029063">
    <property type="entry name" value="SAM-dependent_MTases_sf"/>
</dbReference>
<dbReference type="Pfam" id="PF22528">
    <property type="entry name" value="PRMT_C"/>
    <property type="match status" value="1"/>
</dbReference>
<dbReference type="InParanoid" id="A2FPG1"/>
<evidence type="ECO:0000313" key="9">
    <source>
        <dbReference type="EMBL" id="EAX93196.1"/>
    </source>
</evidence>
<dbReference type="OrthoDB" id="7848332at2759"/>
<evidence type="ECO:0000256" key="4">
    <source>
        <dbReference type="ARBA" id="ARBA00022691"/>
    </source>
</evidence>
<dbReference type="KEGG" id="tva:4750914"/>
<dbReference type="GO" id="GO:0032259">
    <property type="term" value="P:methylation"/>
    <property type="evidence" value="ECO:0007669"/>
    <property type="project" value="UniProtKB-KW"/>
</dbReference>